<evidence type="ECO:0000256" key="8">
    <source>
        <dbReference type="ARBA" id="ARBA00023244"/>
    </source>
</evidence>
<dbReference type="GO" id="GO:0004325">
    <property type="term" value="F:ferrochelatase activity"/>
    <property type="evidence" value="ECO:0007669"/>
    <property type="project" value="UniProtKB-EC"/>
</dbReference>
<evidence type="ECO:0000256" key="11">
    <source>
        <dbReference type="RuleBase" id="RU004185"/>
    </source>
</evidence>
<dbReference type="GO" id="GO:0009507">
    <property type="term" value="C:chloroplast"/>
    <property type="evidence" value="ECO:0007669"/>
    <property type="project" value="UniProtKB-SubCell"/>
</dbReference>
<evidence type="ECO:0000256" key="9">
    <source>
        <dbReference type="ARBA" id="ARBA00034332"/>
    </source>
</evidence>
<evidence type="ECO:0000256" key="10">
    <source>
        <dbReference type="ARBA" id="ARBA00049380"/>
    </source>
</evidence>
<dbReference type="PANTHER" id="PTHR11108">
    <property type="entry name" value="FERROCHELATASE"/>
    <property type="match status" value="1"/>
</dbReference>
<dbReference type="FunFam" id="3.40.50.1400:FF:000006">
    <property type="entry name" value="Ferrochelatase"/>
    <property type="match status" value="1"/>
</dbReference>
<keyword evidence="5" id="KW-0408">Iron</keyword>
<dbReference type="EC" id="4.98.1.1" evidence="9"/>
<comment type="catalytic activity">
    <reaction evidence="10">
        <text>heme b + 2 H(+) = protoporphyrin IX + Fe(2+)</text>
        <dbReference type="Rhea" id="RHEA:22584"/>
        <dbReference type="ChEBI" id="CHEBI:15378"/>
        <dbReference type="ChEBI" id="CHEBI:29033"/>
        <dbReference type="ChEBI" id="CHEBI:57306"/>
        <dbReference type="ChEBI" id="CHEBI:60344"/>
        <dbReference type="EC" id="4.98.1.1"/>
    </reaction>
</comment>
<evidence type="ECO:0000256" key="7">
    <source>
        <dbReference type="ARBA" id="ARBA00023239"/>
    </source>
</evidence>
<dbReference type="Gene3D" id="3.40.50.1400">
    <property type="match status" value="1"/>
</dbReference>
<organism evidence="13">
    <name type="scientific">Aegilops tauschii</name>
    <name type="common">Tausch's goatgrass</name>
    <name type="synonym">Aegilops squarrosa</name>
    <dbReference type="NCBI Taxonomy" id="37682"/>
    <lineage>
        <taxon>Eukaryota</taxon>
        <taxon>Viridiplantae</taxon>
        <taxon>Streptophyta</taxon>
        <taxon>Embryophyta</taxon>
        <taxon>Tracheophyta</taxon>
        <taxon>Spermatophyta</taxon>
        <taxon>Magnoliopsida</taxon>
        <taxon>Liliopsida</taxon>
        <taxon>Poales</taxon>
        <taxon>Poaceae</taxon>
        <taxon>BOP clade</taxon>
        <taxon>Pooideae</taxon>
        <taxon>Triticodae</taxon>
        <taxon>Triticeae</taxon>
        <taxon>Triticinae</taxon>
        <taxon>Aegilops</taxon>
    </lineage>
</organism>
<dbReference type="GO" id="GO:0006783">
    <property type="term" value="P:heme biosynthetic process"/>
    <property type="evidence" value="ECO:0007669"/>
    <property type="project" value="UniProtKB-KW"/>
</dbReference>
<dbReference type="GO" id="GO:0005739">
    <property type="term" value="C:mitochondrion"/>
    <property type="evidence" value="ECO:0007669"/>
    <property type="project" value="TreeGrafter"/>
</dbReference>
<sequence length="206" mass="22792">MAHAIRADRTSRRTPRRRLQHAIGNGTVWTGSPSGPGWRRSSQPPPDSRQHFSASSSASEAVLTAQSDIRKLFVANEKIGVLLLNLGGPETLDDVQPFLFNLFADPDIIRLPRAFRFLQKPLAQFISVARAPKSKEGYASIGGGSPLRQITDAQGEALMEALCGKDIPAKVYVGMRYWHPFTEEAIEQVGAFHVSIMLVWFCCLLY</sequence>
<evidence type="ECO:0000256" key="3">
    <source>
        <dbReference type="ARBA" id="ARBA00004943"/>
    </source>
</evidence>
<evidence type="ECO:0000256" key="6">
    <source>
        <dbReference type="ARBA" id="ARBA00023133"/>
    </source>
</evidence>
<evidence type="ECO:0000313" key="13">
    <source>
        <dbReference type="EnsemblPlants" id="EMT26641"/>
    </source>
</evidence>
<dbReference type="AlphaFoldDB" id="M8CSG4"/>
<comment type="subcellular location">
    <subcellularLocation>
        <location evidence="2">Plastid</location>
        <location evidence="2">Chloroplast</location>
    </subcellularLocation>
</comment>
<accession>M8CSG4</accession>
<keyword evidence="6" id="KW-0350">Heme biosynthesis</keyword>
<feature type="compositionally biased region" description="Basic and acidic residues" evidence="12">
    <location>
        <begin position="1"/>
        <end position="11"/>
    </location>
</feature>
<evidence type="ECO:0000256" key="12">
    <source>
        <dbReference type="SAM" id="MobiDB-lite"/>
    </source>
</evidence>
<dbReference type="InterPro" id="IPR033659">
    <property type="entry name" value="Ferrochelatase_N"/>
</dbReference>
<dbReference type="PANTHER" id="PTHR11108:SF9">
    <property type="entry name" value="FERROCHELATASE-2, CHLOROPLASTIC"/>
    <property type="match status" value="1"/>
</dbReference>
<dbReference type="Pfam" id="PF00762">
    <property type="entry name" value="Ferrochelatase"/>
    <property type="match status" value="1"/>
</dbReference>
<comment type="function">
    <text evidence="1">Catalyzes the ferrous insertion into protoporphyrin IX.</text>
</comment>
<comment type="pathway">
    <text evidence="3">Porphyrin-containing compound metabolism; protoheme biosynthesis; protoheme from protoporphyrin-IX: step 1/1.</text>
</comment>
<dbReference type="EnsemblPlants" id="EMT26641">
    <property type="protein sequence ID" value="EMT26641"/>
    <property type="gene ID" value="F775_10066"/>
</dbReference>
<evidence type="ECO:0000256" key="2">
    <source>
        <dbReference type="ARBA" id="ARBA00004229"/>
    </source>
</evidence>
<feature type="region of interest" description="Disordered" evidence="12">
    <location>
        <begin position="1"/>
        <end position="57"/>
    </location>
</feature>
<dbReference type="CDD" id="cd03411">
    <property type="entry name" value="Ferrochelatase_N"/>
    <property type="match status" value="1"/>
</dbReference>
<evidence type="ECO:0000256" key="1">
    <source>
        <dbReference type="ARBA" id="ARBA00002278"/>
    </source>
</evidence>
<comment type="similarity">
    <text evidence="4 11">Belongs to the ferrochelatase family.</text>
</comment>
<reference evidence="13" key="1">
    <citation type="submission" date="2015-06" db="UniProtKB">
        <authorList>
            <consortium name="EnsemblPlants"/>
        </authorList>
    </citation>
    <scope>IDENTIFICATION</scope>
</reference>
<keyword evidence="8" id="KW-0627">Porphyrin biosynthesis</keyword>
<keyword evidence="7" id="KW-0456">Lyase</keyword>
<name>M8CSG4_AEGTA</name>
<evidence type="ECO:0000256" key="5">
    <source>
        <dbReference type="ARBA" id="ARBA00023004"/>
    </source>
</evidence>
<dbReference type="InterPro" id="IPR001015">
    <property type="entry name" value="Ferrochelatase"/>
</dbReference>
<proteinExistence type="inferred from homology"/>
<dbReference type="NCBIfam" id="TIGR00109">
    <property type="entry name" value="hemH"/>
    <property type="match status" value="1"/>
</dbReference>
<protein>
    <recommendedName>
        <fullName evidence="9">protoporphyrin ferrochelatase</fullName>
        <ecNumber evidence="9">4.98.1.1</ecNumber>
    </recommendedName>
</protein>
<evidence type="ECO:0000256" key="4">
    <source>
        <dbReference type="ARBA" id="ARBA00007718"/>
    </source>
</evidence>
<feature type="compositionally biased region" description="Low complexity" evidence="12">
    <location>
        <begin position="31"/>
        <end position="42"/>
    </location>
</feature>
<dbReference type="SUPFAM" id="SSF53800">
    <property type="entry name" value="Chelatase"/>
    <property type="match status" value="1"/>
</dbReference>